<feature type="binding site" evidence="5">
    <location>
        <position position="70"/>
    </location>
    <ligand>
        <name>S-adenosyl-L-methionine</name>
        <dbReference type="ChEBI" id="CHEBI:59789"/>
    </ligand>
</feature>
<dbReference type="Pfam" id="PF01938">
    <property type="entry name" value="TRAM"/>
    <property type="match status" value="1"/>
</dbReference>
<accession>A0A346PAC8</accession>
<evidence type="ECO:0000259" key="7">
    <source>
        <dbReference type="PROSITE" id="PS50926"/>
    </source>
</evidence>
<dbReference type="AlphaFoldDB" id="A0A346PKV4"/>
<accession>A0A346PKV4</accession>
<feature type="compositionally biased region" description="Low complexity" evidence="6">
    <location>
        <begin position="129"/>
        <end position="143"/>
    </location>
</feature>
<evidence type="ECO:0000256" key="3">
    <source>
        <dbReference type="ARBA" id="ARBA00022679"/>
    </source>
</evidence>
<dbReference type="Gene3D" id="2.40.50.140">
    <property type="entry name" value="Nucleic acid-binding proteins"/>
    <property type="match status" value="1"/>
</dbReference>
<evidence type="ECO:0000313" key="9">
    <source>
        <dbReference type="EMBL" id="AXR80149.1"/>
    </source>
</evidence>
<evidence type="ECO:0000256" key="5">
    <source>
        <dbReference type="HAMAP-Rule" id="MF_01547"/>
    </source>
</evidence>
<comment type="similarity">
    <text evidence="5">Belongs to the class I-like SAM-binding methyltransferase superfamily. RNA methyltransferase RlmE family.</text>
</comment>
<reference evidence="9" key="3">
    <citation type="journal article" date="2019" name="Int. J. Syst. Evol. Microbiol.">
        <title>Natronolimnobius sulfurireducens sp. nov. and Halalkaliarchaeum desulfuricum gen. nov., sp. nov., the first sulfur-respiring alkaliphilic haloarchaea from hypersaline alkaline lakes.</title>
        <authorList>
            <person name="Sorokin D.Y."/>
            <person name="Yakimov M."/>
            <person name="Messina E."/>
            <person name="Merkel A.Y."/>
            <person name="Bale N.J."/>
            <person name="Sinninghe Damste J.S."/>
        </authorList>
    </citation>
    <scope>NUCLEOTIDE SEQUENCE</scope>
    <source>
        <strain evidence="9">AArc-Mg</strain>
        <strain evidence="8">AArc1</strain>
    </source>
</reference>
<feature type="active site" description="Proton acceptor" evidence="5">
    <location>
        <position position="192"/>
    </location>
</feature>
<dbReference type="EMBL" id="CP024047">
    <property type="protein sequence ID" value="AXR76473.1"/>
    <property type="molecule type" value="Genomic_DNA"/>
</dbReference>
<dbReference type="Proteomes" id="UP000258613">
    <property type="component" value="Chromosome"/>
</dbReference>
<evidence type="ECO:0000256" key="1">
    <source>
        <dbReference type="ARBA" id="ARBA00022552"/>
    </source>
</evidence>
<keyword evidence="5" id="KW-0963">Cytoplasm</keyword>
<proteinExistence type="inferred from homology"/>
<dbReference type="InterPro" id="IPR012340">
    <property type="entry name" value="NA-bd_OB-fold"/>
</dbReference>
<keyword evidence="10" id="KW-1185">Reference proteome</keyword>
<dbReference type="GO" id="GO:0005737">
    <property type="term" value="C:cytoplasm"/>
    <property type="evidence" value="ECO:0007669"/>
    <property type="project" value="UniProtKB-SubCell"/>
</dbReference>
<dbReference type="InterPro" id="IPR002792">
    <property type="entry name" value="TRAM_dom"/>
</dbReference>
<keyword evidence="9" id="KW-0132">Cell division</keyword>
<dbReference type="GO" id="GO:0051301">
    <property type="term" value="P:cell division"/>
    <property type="evidence" value="ECO:0007669"/>
    <property type="project" value="UniProtKB-KW"/>
</dbReference>
<name>A0A346PKV4_9EURY</name>
<feature type="binding site" evidence="5">
    <location>
        <position position="72"/>
    </location>
    <ligand>
        <name>S-adenosyl-L-methionine</name>
        <dbReference type="ChEBI" id="CHEBI:59789"/>
    </ligand>
</feature>
<dbReference type="InterPro" id="IPR050082">
    <property type="entry name" value="RNA_methyltr_RlmE"/>
</dbReference>
<dbReference type="EMBL" id="CP027033">
    <property type="protein sequence ID" value="AXR80149.1"/>
    <property type="molecule type" value="Genomic_DNA"/>
</dbReference>
<dbReference type="Pfam" id="PF01728">
    <property type="entry name" value="FtsJ"/>
    <property type="match status" value="1"/>
</dbReference>
<keyword evidence="1 5" id="KW-0698">rRNA processing</keyword>
<comment type="subcellular location">
    <subcellularLocation>
        <location evidence="5">Cytoplasm</location>
    </subcellularLocation>
</comment>
<keyword evidence="4 5" id="KW-0949">S-adenosyl-L-methionine</keyword>
<dbReference type="InterPro" id="IPR002877">
    <property type="entry name" value="RNA_MeTrfase_FtsJ_dom"/>
</dbReference>
<reference evidence="10" key="2">
    <citation type="submission" date="2018-02" db="EMBL/GenBank/DDBJ databases">
        <title>Phenotypic and genomic properties of facultatively anaerobic sulfur-reducing natronoarchaea from hypersaline soda lakes.</title>
        <authorList>
            <person name="Sorokin D.Y."/>
            <person name="Kublanov I.V."/>
            <person name="Roman P."/>
            <person name="Sinninghe Damste J.S."/>
            <person name="Golyshin P.N."/>
            <person name="Rojo D."/>
            <person name="Ciordia S."/>
            <person name="Mena M.D.C."/>
            <person name="Ferrer M."/>
            <person name="Messina E."/>
            <person name="Smedile F."/>
            <person name="La Spada G."/>
            <person name="La Cono V."/>
            <person name="Yakimov M.M."/>
        </authorList>
    </citation>
    <scope>NUCLEOTIDE SEQUENCE [LARGE SCALE GENOMIC DNA]</scope>
    <source>
        <strain evidence="10">AArc-Mg</strain>
    </source>
</reference>
<keyword evidence="9" id="KW-0131">Cell cycle</keyword>
<gene>
    <name evidence="5" type="primary">rlmE</name>
    <name evidence="8" type="ORF">AArc1_0120</name>
    <name evidence="9" type="ORF">AArcMg_0117</name>
</gene>
<feature type="binding site" evidence="5">
    <location>
        <position position="90"/>
    </location>
    <ligand>
        <name>S-adenosyl-L-methionine</name>
        <dbReference type="ChEBI" id="CHEBI:59789"/>
    </ligand>
</feature>
<feature type="region of interest" description="Disordered" evidence="6">
    <location>
        <begin position="126"/>
        <end position="145"/>
    </location>
</feature>
<evidence type="ECO:0000256" key="2">
    <source>
        <dbReference type="ARBA" id="ARBA00022603"/>
    </source>
</evidence>
<keyword evidence="2 5" id="KW-0489">Methyltransferase</keyword>
<sequence>MYEREFVDDSHPRRNPISGELPMTRKDDYYNRAKQQGYRSRAAYKLKQLDDLENVIERGDTVVDLGAAPGGWLQVAAQNVGPDGTVIGVDLQRIKPFDDDELNDRVETVRGDMTEERTRERVIEAAGGSADETAPAASSEPASGPVDVVVSDMAPNMSGEYSLDQARSLYLARQAFETALELLDTGGDFVVKVFQGPDVEAFRADVEEEFRYVRATSPKASRDESSEIYLIGKGRLTAPVRPGDELEVEIVDVGGEGDGIASVDGYRLFVPATETGETVAVRVDDVKPNFGFAQRLDRD</sequence>
<feature type="region of interest" description="Disordered" evidence="6">
    <location>
        <begin position="1"/>
        <end position="31"/>
    </location>
</feature>
<evidence type="ECO:0000313" key="10">
    <source>
        <dbReference type="Proteomes" id="UP000258613"/>
    </source>
</evidence>
<dbReference type="PANTHER" id="PTHR10920">
    <property type="entry name" value="RIBOSOMAL RNA METHYLTRANSFERASE"/>
    <property type="match status" value="1"/>
</dbReference>
<evidence type="ECO:0000256" key="4">
    <source>
        <dbReference type="ARBA" id="ARBA00022691"/>
    </source>
</evidence>
<feature type="binding site" evidence="5">
    <location>
        <position position="152"/>
    </location>
    <ligand>
        <name>S-adenosyl-L-methionine</name>
        <dbReference type="ChEBI" id="CHEBI:59789"/>
    </ligand>
</feature>
<dbReference type="PANTHER" id="PTHR10920:SF13">
    <property type="entry name" value="PRE-RRNA 2'-O-RIBOSE RNA METHYLTRANSFERASE FTSJ3"/>
    <property type="match status" value="1"/>
</dbReference>
<dbReference type="SUPFAM" id="SSF50249">
    <property type="entry name" value="Nucleic acid-binding proteins"/>
    <property type="match status" value="1"/>
</dbReference>
<dbReference type="KEGG" id="nan:AArc1_0120"/>
<protein>
    <recommendedName>
        <fullName evidence="5">Ribosomal RNA large subunit methyltransferase E</fullName>
        <ecNumber evidence="5">2.1.1.166</ecNumber>
    </recommendedName>
    <alternativeName>
        <fullName evidence="5">23S rRNA Um2552 methyltransferase</fullName>
    </alternativeName>
    <alternativeName>
        <fullName evidence="5">rRNA (uridine-2'-O-)-methyltransferase</fullName>
    </alternativeName>
</protein>
<dbReference type="InterPro" id="IPR015507">
    <property type="entry name" value="rRNA-MeTfrase_E"/>
</dbReference>
<comment type="function">
    <text evidence="5">Specifically methylates the uridine in position 2552 of 23S rRNA at the 2'-O position of the ribose in the fully assembled 50S ribosomal subunit.</text>
</comment>
<dbReference type="Proteomes" id="UP000258707">
    <property type="component" value="Chromosome"/>
</dbReference>
<evidence type="ECO:0000313" key="8">
    <source>
        <dbReference type="EMBL" id="AXR76473.1"/>
    </source>
</evidence>
<reference evidence="11" key="1">
    <citation type="submission" date="2017-10" db="EMBL/GenBank/DDBJ databases">
        <title>Phenotypic and genomic properties of facultatively anaerobic sulfur-reducing natronoarchaea from hypersaline soda lakes.</title>
        <authorList>
            <person name="Sorokin D.Y."/>
            <person name="Kublanov I.V."/>
            <person name="Roman P."/>
            <person name="Sinninghe Damste J.S."/>
            <person name="Golyshin P.N."/>
            <person name="Rojo D."/>
            <person name="Ciordia S."/>
            <person name="Mena Md.C."/>
            <person name="Ferrer M."/>
            <person name="Messina E."/>
            <person name="Smedile F."/>
            <person name="La Spada G."/>
            <person name="La Cono V."/>
            <person name="Yakimov M.M."/>
        </authorList>
    </citation>
    <scope>NUCLEOTIDE SEQUENCE [LARGE SCALE GENOMIC DNA]</scope>
    <source>
        <strain evidence="11">AArc1</strain>
    </source>
</reference>
<feature type="binding site" evidence="5">
    <location>
        <position position="112"/>
    </location>
    <ligand>
        <name>S-adenosyl-L-methionine</name>
        <dbReference type="ChEBI" id="CHEBI:59789"/>
    </ligand>
</feature>
<evidence type="ECO:0000313" key="11">
    <source>
        <dbReference type="Proteomes" id="UP000258707"/>
    </source>
</evidence>
<dbReference type="PROSITE" id="PS50926">
    <property type="entry name" value="TRAM"/>
    <property type="match status" value="1"/>
</dbReference>
<keyword evidence="3 5" id="KW-0808">Transferase</keyword>
<feature type="compositionally biased region" description="Basic and acidic residues" evidence="6">
    <location>
        <begin position="1"/>
        <end position="12"/>
    </location>
</feature>
<dbReference type="GO" id="GO:0008650">
    <property type="term" value="F:rRNA (uridine-2'-O-)-methyltransferase activity"/>
    <property type="evidence" value="ECO:0007669"/>
    <property type="project" value="UniProtKB-UniRule"/>
</dbReference>
<dbReference type="Gene3D" id="3.40.50.150">
    <property type="entry name" value="Vaccinia Virus protein VP39"/>
    <property type="match status" value="1"/>
</dbReference>
<dbReference type="HAMAP" id="MF_01547">
    <property type="entry name" value="RNA_methyltr_E"/>
    <property type="match status" value="1"/>
</dbReference>
<feature type="domain" description="TRAM" evidence="7">
    <location>
        <begin position="239"/>
        <end position="297"/>
    </location>
</feature>
<dbReference type="SUPFAM" id="SSF53335">
    <property type="entry name" value="S-adenosyl-L-methionine-dependent methyltransferases"/>
    <property type="match status" value="1"/>
</dbReference>
<comment type="catalytic activity">
    <reaction evidence="5">
        <text>uridine(2552) in 23S rRNA + S-adenosyl-L-methionine = 2'-O-methyluridine(2552) in 23S rRNA + S-adenosyl-L-homocysteine + H(+)</text>
        <dbReference type="Rhea" id="RHEA:42720"/>
        <dbReference type="Rhea" id="RHEA-COMP:10202"/>
        <dbReference type="Rhea" id="RHEA-COMP:10203"/>
        <dbReference type="ChEBI" id="CHEBI:15378"/>
        <dbReference type="ChEBI" id="CHEBI:57856"/>
        <dbReference type="ChEBI" id="CHEBI:59789"/>
        <dbReference type="ChEBI" id="CHEBI:65315"/>
        <dbReference type="ChEBI" id="CHEBI:74478"/>
        <dbReference type="EC" id="2.1.1.166"/>
    </reaction>
</comment>
<dbReference type="EC" id="2.1.1.166" evidence="5"/>
<dbReference type="InterPro" id="IPR029063">
    <property type="entry name" value="SAM-dependent_MTases_sf"/>
</dbReference>
<dbReference type="KEGG" id="nag:AArcMg_0117"/>
<organism evidence="9 10">
    <name type="scientific">Natrarchaeobaculum sulfurireducens</name>
    <dbReference type="NCBI Taxonomy" id="2044521"/>
    <lineage>
        <taxon>Archaea</taxon>
        <taxon>Methanobacteriati</taxon>
        <taxon>Methanobacteriota</taxon>
        <taxon>Stenosarchaea group</taxon>
        <taxon>Halobacteria</taxon>
        <taxon>Halobacteriales</taxon>
        <taxon>Natrialbaceae</taxon>
        <taxon>Natrarchaeobaculum</taxon>
    </lineage>
</organism>
<evidence type="ECO:0000256" key="6">
    <source>
        <dbReference type="SAM" id="MobiDB-lite"/>
    </source>
</evidence>